<evidence type="ECO:0000259" key="2">
    <source>
        <dbReference type="Pfam" id="PF00899"/>
    </source>
</evidence>
<sequence>MTGQRYDRQLRLWGDHGQFSIEQAKICLIRASAIGSEILKNLVLPGVGSFTIVDDCVVCEEDLCNRPFRLLLALKVYCAMCTECLNVLVYNLNFRLLIRLSRLLQGYSIPIVVCISVGIIGYVRVSAQEHVIVESHPDSSKPDVRLDNPPEGLVSLANEQHLETMTSEQLCHTPWLIIVHLFVQQFIKQVILQFYHTPCLPLITHTHTPLSSRLF</sequence>
<dbReference type="InterPro" id="IPR000594">
    <property type="entry name" value="ThiF_NAD_FAD-bd"/>
</dbReference>
<dbReference type="InterPro" id="IPR045886">
    <property type="entry name" value="ThiF/MoeB/HesA"/>
</dbReference>
<dbReference type="GO" id="GO:0019781">
    <property type="term" value="F:NEDD8 activating enzyme activity"/>
    <property type="evidence" value="ECO:0007669"/>
    <property type="project" value="TreeGrafter"/>
</dbReference>
<reference evidence="5" key="1">
    <citation type="submission" date="2016-06" db="UniProtKB">
        <authorList>
            <consortium name="WormBaseParasite"/>
        </authorList>
    </citation>
    <scope>IDENTIFICATION</scope>
</reference>
<evidence type="ECO:0000313" key="5">
    <source>
        <dbReference type="WBParaSite" id="ECPE_0001352301-mRNA-1"/>
    </source>
</evidence>
<feature type="domain" description="THIF-type NAD/FAD binding fold" evidence="2">
    <location>
        <begin position="6"/>
        <end position="58"/>
    </location>
</feature>
<keyword evidence="4" id="KW-1185">Reference proteome</keyword>
<protein>
    <submittedName>
        <fullName evidence="5">ThiF domain-containing protein</fullName>
    </submittedName>
</protein>
<dbReference type="GO" id="GO:0045116">
    <property type="term" value="P:protein neddylation"/>
    <property type="evidence" value="ECO:0007669"/>
    <property type="project" value="TreeGrafter"/>
</dbReference>
<evidence type="ECO:0000313" key="4">
    <source>
        <dbReference type="Proteomes" id="UP000272942"/>
    </source>
</evidence>
<dbReference type="Pfam" id="PF00899">
    <property type="entry name" value="ThiF"/>
    <property type="match status" value="1"/>
</dbReference>
<dbReference type="PANTHER" id="PTHR10953">
    <property type="entry name" value="UBIQUITIN-ACTIVATING ENZYME E1"/>
    <property type="match status" value="1"/>
</dbReference>
<organism evidence="5">
    <name type="scientific">Echinostoma caproni</name>
    <dbReference type="NCBI Taxonomy" id="27848"/>
    <lineage>
        <taxon>Eukaryota</taxon>
        <taxon>Metazoa</taxon>
        <taxon>Spiralia</taxon>
        <taxon>Lophotrochozoa</taxon>
        <taxon>Platyhelminthes</taxon>
        <taxon>Trematoda</taxon>
        <taxon>Digenea</taxon>
        <taxon>Plagiorchiida</taxon>
        <taxon>Echinostomata</taxon>
        <taxon>Echinostomatoidea</taxon>
        <taxon>Echinostomatidae</taxon>
        <taxon>Echinostoma</taxon>
    </lineage>
</organism>
<gene>
    <name evidence="3" type="ORF">ECPE_LOCUS13485</name>
</gene>
<dbReference type="WBParaSite" id="ECPE_0001352301-mRNA-1">
    <property type="protein sequence ID" value="ECPE_0001352301-mRNA-1"/>
    <property type="gene ID" value="ECPE_0001352301"/>
</dbReference>
<evidence type="ECO:0000256" key="1">
    <source>
        <dbReference type="SAM" id="Phobius"/>
    </source>
</evidence>
<dbReference type="SUPFAM" id="SSF69572">
    <property type="entry name" value="Activating enzymes of the ubiquitin-like proteins"/>
    <property type="match status" value="1"/>
</dbReference>
<feature type="transmembrane region" description="Helical" evidence="1">
    <location>
        <begin position="104"/>
        <end position="123"/>
    </location>
</feature>
<accession>A0A183B2P9</accession>
<dbReference type="OrthoDB" id="1708823at2759"/>
<name>A0A183B2P9_9TREM</name>
<dbReference type="PANTHER" id="PTHR10953:SF29">
    <property type="entry name" value="NEDD8-ACTIVATING ENZYME E1 REGULATORY SUBUNIT"/>
    <property type="match status" value="1"/>
</dbReference>
<dbReference type="EMBL" id="UZAN01055188">
    <property type="protein sequence ID" value="VDP90757.1"/>
    <property type="molecule type" value="Genomic_DNA"/>
</dbReference>
<keyword evidence="1" id="KW-0812">Transmembrane</keyword>
<dbReference type="GO" id="GO:0005737">
    <property type="term" value="C:cytoplasm"/>
    <property type="evidence" value="ECO:0007669"/>
    <property type="project" value="TreeGrafter"/>
</dbReference>
<proteinExistence type="predicted"/>
<keyword evidence="1" id="KW-0472">Membrane</keyword>
<dbReference type="Gene3D" id="3.40.50.720">
    <property type="entry name" value="NAD(P)-binding Rossmann-like Domain"/>
    <property type="match status" value="2"/>
</dbReference>
<reference evidence="3 4" key="2">
    <citation type="submission" date="2018-11" db="EMBL/GenBank/DDBJ databases">
        <authorList>
            <consortium name="Pathogen Informatics"/>
        </authorList>
    </citation>
    <scope>NUCLEOTIDE SEQUENCE [LARGE SCALE GENOMIC DNA]</scope>
    <source>
        <strain evidence="3 4">Egypt</strain>
    </source>
</reference>
<dbReference type="Proteomes" id="UP000272942">
    <property type="component" value="Unassembled WGS sequence"/>
</dbReference>
<dbReference type="InterPro" id="IPR035985">
    <property type="entry name" value="Ubiquitin-activating_enz"/>
</dbReference>
<keyword evidence="1" id="KW-1133">Transmembrane helix</keyword>
<evidence type="ECO:0000313" key="3">
    <source>
        <dbReference type="EMBL" id="VDP90757.1"/>
    </source>
</evidence>
<dbReference type="AlphaFoldDB" id="A0A183B2P9"/>